<evidence type="ECO:0000259" key="2">
    <source>
        <dbReference type="Pfam" id="PF14577"/>
    </source>
</evidence>
<organism evidence="3 4">
    <name type="scientific">Camellia sinensis var. sinensis</name>
    <name type="common">China tea</name>
    <dbReference type="NCBI Taxonomy" id="542762"/>
    <lineage>
        <taxon>Eukaryota</taxon>
        <taxon>Viridiplantae</taxon>
        <taxon>Streptophyta</taxon>
        <taxon>Embryophyta</taxon>
        <taxon>Tracheophyta</taxon>
        <taxon>Spermatophyta</taxon>
        <taxon>Magnoliopsida</taxon>
        <taxon>eudicotyledons</taxon>
        <taxon>Gunneridae</taxon>
        <taxon>Pentapetalae</taxon>
        <taxon>asterids</taxon>
        <taxon>Ericales</taxon>
        <taxon>Theaceae</taxon>
        <taxon>Camellia</taxon>
    </lineage>
</organism>
<keyword evidence="4" id="KW-1185">Reference proteome</keyword>
<evidence type="ECO:0000313" key="4">
    <source>
        <dbReference type="Proteomes" id="UP000306102"/>
    </source>
</evidence>
<dbReference type="EMBL" id="SDRB02000340">
    <property type="protein sequence ID" value="THG23345.1"/>
    <property type="molecule type" value="Genomic_DNA"/>
</dbReference>
<dbReference type="InterPro" id="IPR027944">
    <property type="entry name" value="SEO_C"/>
</dbReference>
<dbReference type="PANTHER" id="PTHR33232:SF16">
    <property type="entry name" value="PROTEIN SIEVE ELEMENT OCCLUSION A"/>
    <property type="match status" value="1"/>
</dbReference>
<evidence type="ECO:0008006" key="5">
    <source>
        <dbReference type="Google" id="ProtNLM"/>
    </source>
</evidence>
<sequence length="691" mass="79626">MAKQLTTTGNRFKLTISDENVTLRKIQETHSPDGRVFDVKTLLQVVEDIFNRAEVTSTDDTLVLRFSCKCHDGVDTHATTMSVLKMLTSYSWEAKMVLALAAFAVSYGEFWLVAQFQTSSQLAKSVGVLKQVHFILEKSNISKPQFDEIKSLLKDLLAITKCVVEFMDLSSRYTTTTTDLLDMSTVVSHIATATYWTIRSAVACAFQIASLMGIDHEHRVGAMEGWELPHLARKISNEHNQLSFHLNTFNKRIDEKKQKDMYELLVELFKTPQLENMTVFKVFFSTRDGLIKLLDGSDARKIRVNIEVLRAKHVLLLISNLEFPNDELVILEHIYTQSKQHQYEIVWVPIIRQDDNYSISWSDMELKLFQQFRGKMPWYSVEDPSLIQRAVVRYTREVWHFGKNPILVVVDTKGKVTCPNALHRMWIWGFNAFSFPNGDHDPFPNGDHDLWINQPWNLEFLVADVDPTISSWITQGKYICLYGGDDMDWIKQFTTTARDVAQKAGISLEMVYVGKRNSKEKFLRTIIATINDGKLSHFLPEPSSIWYFWVRIESMWHSQNQLEKSADIDPVMHEIEKMMIFGSSEGGWALLSKGGASAAEEMITEKGFFIQHCFSKYEMWKDNVEPLGFMEALRIFIQQNRLPPSPLRNCSILLFPGPGTNSYRLPNKVECTDCGHDMEKFIMYRCCHDYL</sequence>
<gene>
    <name evidence="3" type="ORF">TEA_006437</name>
</gene>
<accession>A0A4S4F342</accession>
<comment type="caution">
    <text evidence="3">The sequence shown here is derived from an EMBL/GenBank/DDBJ whole genome shotgun (WGS) entry which is preliminary data.</text>
</comment>
<dbReference type="GO" id="GO:0010088">
    <property type="term" value="P:phloem development"/>
    <property type="evidence" value="ECO:0007669"/>
    <property type="project" value="InterPro"/>
</dbReference>
<dbReference type="Pfam" id="PF14576">
    <property type="entry name" value="SEO_N"/>
    <property type="match status" value="2"/>
</dbReference>
<protein>
    <recommendedName>
        <fullName evidence="5">Sieve element occlusion N-terminal domain-containing protein</fullName>
    </recommendedName>
</protein>
<dbReference type="InterPro" id="IPR027942">
    <property type="entry name" value="SEO_N"/>
</dbReference>
<dbReference type="STRING" id="542762.A0A4S4F342"/>
<evidence type="ECO:0000259" key="1">
    <source>
        <dbReference type="Pfam" id="PF14576"/>
    </source>
</evidence>
<feature type="domain" description="Sieve element occlusion N-terminal" evidence="1">
    <location>
        <begin position="17"/>
        <end position="60"/>
    </location>
</feature>
<dbReference type="PANTHER" id="PTHR33232">
    <property type="entry name" value="PROTEIN SIEVE ELEMENT OCCLUSION B-LIKE"/>
    <property type="match status" value="1"/>
</dbReference>
<evidence type="ECO:0000313" key="3">
    <source>
        <dbReference type="EMBL" id="THG23345.1"/>
    </source>
</evidence>
<reference evidence="3 4" key="1">
    <citation type="journal article" date="2018" name="Proc. Natl. Acad. Sci. U.S.A.">
        <title>Draft genome sequence of Camellia sinensis var. sinensis provides insights into the evolution of the tea genome and tea quality.</title>
        <authorList>
            <person name="Wei C."/>
            <person name="Yang H."/>
            <person name="Wang S."/>
            <person name="Zhao J."/>
            <person name="Liu C."/>
            <person name="Gao L."/>
            <person name="Xia E."/>
            <person name="Lu Y."/>
            <person name="Tai Y."/>
            <person name="She G."/>
            <person name="Sun J."/>
            <person name="Cao H."/>
            <person name="Tong W."/>
            <person name="Gao Q."/>
            <person name="Li Y."/>
            <person name="Deng W."/>
            <person name="Jiang X."/>
            <person name="Wang W."/>
            <person name="Chen Q."/>
            <person name="Zhang S."/>
            <person name="Li H."/>
            <person name="Wu J."/>
            <person name="Wang P."/>
            <person name="Li P."/>
            <person name="Shi C."/>
            <person name="Zheng F."/>
            <person name="Jian J."/>
            <person name="Huang B."/>
            <person name="Shan D."/>
            <person name="Shi M."/>
            <person name="Fang C."/>
            <person name="Yue Y."/>
            <person name="Li F."/>
            <person name="Li D."/>
            <person name="Wei S."/>
            <person name="Han B."/>
            <person name="Jiang C."/>
            <person name="Yin Y."/>
            <person name="Xia T."/>
            <person name="Zhang Z."/>
            <person name="Bennetzen J.L."/>
            <person name="Zhao S."/>
            <person name="Wan X."/>
        </authorList>
    </citation>
    <scope>NUCLEOTIDE SEQUENCE [LARGE SCALE GENOMIC DNA]</scope>
    <source>
        <strain evidence="4">cv. Shuchazao</strain>
        <tissue evidence="3">Leaf</tissue>
    </source>
</reference>
<dbReference type="Pfam" id="PF14577">
    <property type="entry name" value="SEO_C"/>
    <property type="match status" value="1"/>
</dbReference>
<dbReference type="AlphaFoldDB" id="A0A4S4F342"/>
<proteinExistence type="predicted"/>
<dbReference type="InterPro" id="IPR039299">
    <property type="entry name" value="SEOA"/>
</dbReference>
<dbReference type="Proteomes" id="UP000306102">
    <property type="component" value="Unassembled WGS sequence"/>
</dbReference>
<name>A0A4S4F342_CAMSN</name>
<feature type="domain" description="Sieve element occlusion C-terminal" evidence="2">
    <location>
        <begin position="448"/>
        <end position="688"/>
    </location>
</feature>
<feature type="domain" description="Sieve element occlusion N-terminal" evidence="1">
    <location>
        <begin position="65"/>
        <end position="273"/>
    </location>
</feature>